<dbReference type="Proteomes" id="UP000295633">
    <property type="component" value="Unassembled WGS sequence"/>
</dbReference>
<evidence type="ECO:0000256" key="9">
    <source>
        <dbReference type="ARBA" id="ARBA00023125"/>
    </source>
</evidence>
<keyword evidence="7 11" id="KW-0862">Zinc</keyword>
<feature type="binding site" evidence="11">
    <location>
        <position position="126"/>
    </location>
    <ligand>
        <name>Zn(2+)</name>
        <dbReference type="ChEBI" id="CHEBI:29105"/>
    </ligand>
</feature>
<keyword evidence="4" id="KW-0963">Cytoplasm</keyword>
<feature type="binding site" evidence="12">
    <location>
        <position position="115"/>
    </location>
    <ligand>
        <name>Fe cation</name>
        <dbReference type="ChEBI" id="CHEBI:24875"/>
    </ligand>
</feature>
<dbReference type="SUPFAM" id="SSF46785">
    <property type="entry name" value="Winged helix' DNA-binding domain"/>
    <property type="match status" value="1"/>
</dbReference>
<dbReference type="GO" id="GO:0045892">
    <property type="term" value="P:negative regulation of DNA-templated transcription"/>
    <property type="evidence" value="ECO:0007669"/>
    <property type="project" value="TreeGrafter"/>
</dbReference>
<evidence type="ECO:0000256" key="8">
    <source>
        <dbReference type="ARBA" id="ARBA00023015"/>
    </source>
</evidence>
<dbReference type="EMBL" id="SMZX01000001">
    <property type="protein sequence ID" value="TDL45949.1"/>
    <property type="molecule type" value="Genomic_DNA"/>
</dbReference>
<dbReference type="InterPro" id="IPR002481">
    <property type="entry name" value="FUR"/>
</dbReference>
<accession>A0A4R5YLM7</accession>
<comment type="caution">
    <text evidence="13">The sequence shown here is derived from an EMBL/GenBank/DDBJ whole genome shotgun (WGS) entry which is preliminary data.</text>
</comment>
<evidence type="ECO:0000256" key="3">
    <source>
        <dbReference type="ARBA" id="ARBA00011738"/>
    </source>
</evidence>
<evidence type="ECO:0000313" key="13">
    <source>
        <dbReference type="EMBL" id="TDL45949.1"/>
    </source>
</evidence>
<keyword evidence="8" id="KW-0805">Transcription regulation</keyword>
<dbReference type="PANTHER" id="PTHR33202:SF2">
    <property type="entry name" value="FERRIC UPTAKE REGULATION PROTEIN"/>
    <property type="match status" value="1"/>
</dbReference>
<evidence type="ECO:0000256" key="2">
    <source>
        <dbReference type="ARBA" id="ARBA00007957"/>
    </source>
</evidence>
<evidence type="ECO:0000256" key="4">
    <source>
        <dbReference type="ARBA" id="ARBA00022490"/>
    </source>
</evidence>
<sequence length="142" mass="15262">MAQRNTWQRERVRSALSDAPGFVSAQDLHAALRDENTGIGLATVYRALATLAASGEADQLQSPEGEAIYRACASTGHHHHLICRVCGKAVEIEATEVETWAKRTAAANGFTDAEHVVDIFGTCAECSARIARGDDRPEARAD</sequence>
<keyword evidence="9" id="KW-0238">DNA-binding</keyword>
<dbReference type="Gene3D" id="1.10.10.10">
    <property type="entry name" value="Winged helix-like DNA-binding domain superfamily/Winged helix DNA-binding domain"/>
    <property type="match status" value="1"/>
</dbReference>
<evidence type="ECO:0000256" key="11">
    <source>
        <dbReference type="PIRSR" id="PIRSR602481-1"/>
    </source>
</evidence>
<comment type="cofactor">
    <cofactor evidence="12">
        <name>Mn(2+)</name>
        <dbReference type="ChEBI" id="CHEBI:29035"/>
    </cofactor>
    <cofactor evidence="12">
        <name>Fe(2+)</name>
        <dbReference type="ChEBI" id="CHEBI:29033"/>
    </cofactor>
    <text evidence="12">Binds 1 Mn(2+) or Fe(2+) ion per subunit.</text>
</comment>
<dbReference type="GO" id="GO:0008270">
    <property type="term" value="F:zinc ion binding"/>
    <property type="evidence" value="ECO:0007669"/>
    <property type="project" value="TreeGrafter"/>
</dbReference>
<dbReference type="InterPro" id="IPR043135">
    <property type="entry name" value="Fur_C"/>
</dbReference>
<dbReference type="GO" id="GO:0000976">
    <property type="term" value="F:transcription cis-regulatory region binding"/>
    <property type="evidence" value="ECO:0007669"/>
    <property type="project" value="TreeGrafter"/>
</dbReference>
<evidence type="ECO:0000256" key="7">
    <source>
        <dbReference type="ARBA" id="ARBA00022833"/>
    </source>
</evidence>
<dbReference type="PANTHER" id="PTHR33202">
    <property type="entry name" value="ZINC UPTAKE REGULATION PROTEIN"/>
    <property type="match status" value="1"/>
</dbReference>
<evidence type="ECO:0000256" key="5">
    <source>
        <dbReference type="ARBA" id="ARBA00022491"/>
    </source>
</evidence>
<feature type="binding site" evidence="11">
    <location>
        <position position="86"/>
    </location>
    <ligand>
        <name>Zn(2+)</name>
        <dbReference type="ChEBI" id="CHEBI:29105"/>
    </ligand>
</feature>
<comment type="cofactor">
    <cofactor evidence="11">
        <name>Zn(2+)</name>
        <dbReference type="ChEBI" id="CHEBI:29105"/>
    </cofactor>
    <text evidence="11">Binds 1 zinc ion per subunit.</text>
</comment>
<comment type="subunit">
    <text evidence="3">Homodimer.</text>
</comment>
<keyword evidence="6 11" id="KW-0479">Metal-binding</keyword>
<dbReference type="GO" id="GO:1900376">
    <property type="term" value="P:regulation of secondary metabolite biosynthetic process"/>
    <property type="evidence" value="ECO:0007669"/>
    <property type="project" value="TreeGrafter"/>
</dbReference>
<dbReference type="Gene3D" id="3.30.1490.190">
    <property type="match status" value="1"/>
</dbReference>
<dbReference type="RefSeq" id="WP_091357646.1">
    <property type="nucleotide sequence ID" value="NZ_SMZX01000001.1"/>
</dbReference>
<organism evidence="13 14">
    <name type="scientific">Microbacterium oleivorans</name>
    <dbReference type="NCBI Taxonomy" id="273677"/>
    <lineage>
        <taxon>Bacteria</taxon>
        <taxon>Bacillati</taxon>
        <taxon>Actinomycetota</taxon>
        <taxon>Actinomycetes</taxon>
        <taxon>Micrococcales</taxon>
        <taxon>Microbacteriaceae</taxon>
        <taxon>Microbacterium</taxon>
    </lineage>
</organism>
<dbReference type="AlphaFoldDB" id="A0A4R5YLM7"/>
<feature type="binding site" evidence="12">
    <location>
        <position position="98"/>
    </location>
    <ligand>
        <name>Fe cation</name>
        <dbReference type="ChEBI" id="CHEBI:24875"/>
    </ligand>
</feature>
<dbReference type="CDD" id="cd07153">
    <property type="entry name" value="Fur_like"/>
    <property type="match status" value="1"/>
</dbReference>
<evidence type="ECO:0000256" key="1">
    <source>
        <dbReference type="ARBA" id="ARBA00004496"/>
    </source>
</evidence>
<evidence type="ECO:0000256" key="6">
    <source>
        <dbReference type="ARBA" id="ARBA00022723"/>
    </source>
</evidence>
<dbReference type="GO" id="GO:0005829">
    <property type="term" value="C:cytosol"/>
    <property type="evidence" value="ECO:0007669"/>
    <property type="project" value="TreeGrafter"/>
</dbReference>
<dbReference type="GO" id="GO:0003700">
    <property type="term" value="F:DNA-binding transcription factor activity"/>
    <property type="evidence" value="ECO:0007669"/>
    <property type="project" value="InterPro"/>
</dbReference>
<evidence type="ECO:0000256" key="10">
    <source>
        <dbReference type="ARBA" id="ARBA00023163"/>
    </source>
</evidence>
<dbReference type="InterPro" id="IPR036390">
    <property type="entry name" value="WH_DNA-bd_sf"/>
</dbReference>
<keyword evidence="5" id="KW-0678">Repressor</keyword>
<evidence type="ECO:0000256" key="12">
    <source>
        <dbReference type="PIRSR" id="PIRSR602481-2"/>
    </source>
</evidence>
<keyword evidence="12" id="KW-0408">Iron</keyword>
<feature type="binding site" evidence="11">
    <location>
        <position position="123"/>
    </location>
    <ligand>
        <name>Zn(2+)</name>
        <dbReference type="ChEBI" id="CHEBI:29105"/>
    </ligand>
</feature>
<proteinExistence type="inferred from homology"/>
<name>A0A4R5YLM7_9MICO</name>
<dbReference type="InterPro" id="IPR036388">
    <property type="entry name" value="WH-like_DNA-bd_sf"/>
</dbReference>
<dbReference type="Pfam" id="PF01475">
    <property type="entry name" value="FUR"/>
    <property type="match status" value="1"/>
</dbReference>
<comment type="similarity">
    <text evidence="2">Belongs to the Fur family.</text>
</comment>
<feature type="binding site" evidence="11">
    <location>
        <position position="83"/>
    </location>
    <ligand>
        <name>Zn(2+)</name>
        <dbReference type="ChEBI" id="CHEBI:29105"/>
    </ligand>
</feature>
<protein>
    <submittedName>
        <fullName evidence="13">Transcriptional repressor</fullName>
    </submittedName>
</protein>
<evidence type="ECO:0000313" key="14">
    <source>
        <dbReference type="Proteomes" id="UP000295633"/>
    </source>
</evidence>
<gene>
    <name evidence="13" type="ORF">E2R54_05805</name>
</gene>
<dbReference type="STRING" id="273677.BW34_01816"/>
<feature type="binding site" evidence="12">
    <location>
        <position position="77"/>
    </location>
    <ligand>
        <name>Fe cation</name>
        <dbReference type="ChEBI" id="CHEBI:24875"/>
    </ligand>
</feature>
<comment type="subcellular location">
    <subcellularLocation>
        <location evidence="1">Cytoplasm</location>
    </subcellularLocation>
</comment>
<keyword evidence="10" id="KW-0804">Transcription</keyword>
<reference evidence="13 14" key="1">
    <citation type="submission" date="2019-03" db="EMBL/GenBank/DDBJ databases">
        <title>Genome Sequencing and Assembly of Various Microbes Isolated from Partially Reclaimed Soil and Acid Mine Drainage (AMD) Site.</title>
        <authorList>
            <person name="Steinbock B."/>
            <person name="Bechtold R."/>
            <person name="Sevigny J.L."/>
            <person name="Thomas D."/>
            <person name="Cuthill L.R."/>
            <person name="Aveiro Johannsen E.J."/>
            <person name="Thomas K."/>
            <person name="Ghosh A."/>
        </authorList>
    </citation>
    <scope>NUCLEOTIDE SEQUENCE [LARGE SCALE GENOMIC DNA]</scope>
    <source>
        <strain evidence="13 14">F-B2</strain>
    </source>
</reference>